<evidence type="ECO:0000313" key="4">
    <source>
        <dbReference type="Proteomes" id="UP000030765"/>
    </source>
</evidence>
<feature type="compositionally biased region" description="Basic residues" evidence="1">
    <location>
        <begin position="7"/>
        <end position="35"/>
    </location>
</feature>
<evidence type="ECO:0000313" key="2">
    <source>
        <dbReference type="EMBL" id="KFB50979.1"/>
    </source>
</evidence>
<dbReference type="Proteomes" id="UP000030765">
    <property type="component" value="Unassembled WGS sequence"/>
</dbReference>
<evidence type="ECO:0000256" key="1">
    <source>
        <dbReference type="SAM" id="MobiDB-lite"/>
    </source>
</evidence>
<name>A0A084WL85_ANOSI</name>
<dbReference type="EMBL" id="ATLV01024200">
    <property type="status" value="NOT_ANNOTATED_CDS"/>
    <property type="molecule type" value="Genomic_DNA"/>
</dbReference>
<sequence>MLLLAAGRHRGTKSVRLKSPKTNKRWPRGRRHRHNTTRLTIDGRPAGFGPLLTVTAHNPRSAREWSAFGLRRA</sequence>
<reference evidence="2 4" key="1">
    <citation type="journal article" date="2014" name="BMC Genomics">
        <title>Genome sequence of Anopheles sinensis provides insight into genetics basis of mosquito competence for malaria parasites.</title>
        <authorList>
            <person name="Zhou D."/>
            <person name="Zhang D."/>
            <person name="Ding G."/>
            <person name="Shi L."/>
            <person name="Hou Q."/>
            <person name="Ye Y."/>
            <person name="Xu Y."/>
            <person name="Zhou H."/>
            <person name="Xiong C."/>
            <person name="Li S."/>
            <person name="Yu J."/>
            <person name="Hong S."/>
            <person name="Yu X."/>
            <person name="Zou P."/>
            <person name="Chen C."/>
            <person name="Chang X."/>
            <person name="Wang W."/>
            <person name="Lv Y."/>
            <person name="Sun Y."/>
            <person name="Ma L."/>
            <person name="Shen B."/>
            <person name="Zhu C."/>
        </authorList>
    </citation>
    <scope>NUCLEOTIDE SEQUENCE [LARGE SCALE GENOMIC DNA]</scope>
</reference>
<dbReference type="EMBL" id="KE525350">
    <property type="protein sequence ID" value="KFB50979.1"/>
    <property type="molecule type" value="Genomic_DNA"/>
</dbReference>
<evidence type="ECO:0000313" key="3">
    <source>
        <dbReference type="EnsemblMetazoa" id="ASIC019023-PA"/>
    </source>
</evidence>
<reference evidence="3" key="2">
    <citation type="submission" date="2020-05" db="UniProtKB">
        <authorList>
            <consortium name="EnsemblMetazoa"/>
        </authorList>
    </citation>
    <scope>IDENTIFICATION</scope>
</reference>
<protein>
    <submittedName>
        <fullName evidence="2 3">Uncharacterized protein</fullName>
    </submittedName>
</protein>
<feature type="region of interest" description="Disordered" evidence="1">
    <location>
        <begin position="1"/>
        <end position="35"/>
    </location>
</feature>
<dbReference type="EnsemblMetazoa" id="ASIC019023-RA">
    <property type="protein sequence ID" value="ASIC019023-PA"/>
    <property type="gene ID" value="ASIC019023"/>
</dbReference>
<organism evidence="2">
    <name type="scientific">Anopheles sinensis</name>
    <name type="common">Mosquito</name>
    <dbReference type="NCBI Taxonomy" id="74873"/>
    <lineage>
        <taxon>Eukaryota</taxon>
        <taxon>Metazoa</taxon>
        <taxon>Ecdysozoa</taxon>
        <taxon>Arthropoda</taxon>
        <taxon>Hexapoda</taxon>
        <taxon>Insecta</taxon>
        <taxon>Pterygota</taxon>
        <taxon>Neoptera</taxon>
        <taxon>Endopterygota</taxon>
        <taxon>Diptera</taxon>
        <taxon>Nematocera</taxon>
        <taxon>Culicoidea</taxon>
        <taxon>Culicidae</taxon>
        <taxon>Anophelinae</taxon>
        <taxon>Anopheles</taxon>
    </lineage>
</organism>
<keyword evidence="4" id="KW-1185">Reference proteome</keyword>
<dbReference type="VEuPathDB" id="VectorBase:ASIC019023"/>
<gene>
    <name evidence="2" type="ORF">ZHAS_00019023</name>
</gene>
<proteinExistence type="predicted"/>
<accession>A0A084WL85</accession>
<dbReference type="AlphaFoldDB" id="A0A084WL85"/>